<dbReference type="NCBIfam" id="TIGR01029">
    <property type="entry name" value="rpsG_bact"/>
    <property type="match status" value="1"/>
</dbReference>
<evidence type="ECO:0000256" key="6">
    <source>
        <dbReference type="HAMAP-Rule" id="MF_00480"/>
    </source>
</evidence>
<evidence type="ECO:0000256" key="5">
    <source>
        <dbReference type="ARBA" id="ARBA00023274"/>
    </source>
</evidence>
<dbReference type="InterPro" id="IPR023798">
    <property type="entry name" value="Ribosomal_uS7_dom"/>
</dbReference>
<accession>A0A2M7XHL0</accession>
<evidence type="ECO:0000256" key="4">
    <source>
        <dbReference type="ARBA" id="ARBA00022980"/>
    </source>
</evidence>
<feature type="domain" description="Small ribosomal subunit protein uS7" evidence="7">
    <location>
        <begin position="2"/>
        <end position="148"/>
    </location>
</feature>
<dbReference type="Proteomes" id="UP000229749">
    <property type="component" value="Unassembled WGS sequence"/>
</dbReference>
<comment type="subunit">
    <text evidence="6">Part of the 30S ribosomal subunit. Contacts proteins S9 and S11.</text>
</comment>
<dbReference type="GO" id="GO:0003735">
    <property type="term" value="F:structural constituent of ribosome"/>
    <property type="evidence" value="ECO:0007669"/>
    <property type="project" value="InterPro"/>
</dbReference>
<dbReference type="SUPFAM" id="SSF47973">
    <property type="entry name" value="Ribosomal protein S7"/>
    <property type="match status" value="1"/>
</dbReference>
<comment type="caution">
    <text evidence="8">The sequence shown here is derived from an EMBL/GenBank/DDBJ whole genome shotgun (WGS) entry which is preliminary data.</text>
</comment>
<sequence length="155" mass="17609">MRGKKAPHRDLLPDQKFSNIQVAKFINYLMQDGKKTIAKQIVYRAFEIIQEKEQKDPLETFLSAIKNVSPSLEVKSRRVGGANYQIPIPVRGERRFNLACRWILTAARGKHGSPMFERLARELLAAASNEGDAVKKRADVQKMAEANRAFAHFSK</sequence>
<dbReference type="AlphaFoldDB" id="A0A2M7XHL0"/>
<keyword evidence="4 6" id="KW-0689">Ribosomal protein</keyword>
<dbReference type="InterPro" id="IPR036823">
    <property type="entry name" value="Ribosomal_uS7_dom_sf"/>
</dbReference>
<evidence type="ECO:0000256" key="3">
    <source>
        <dbReference type="ARBA" id="ARBA00022884"/>
    </source>
</evidence>
<keyword evidence="2 6" id="KW-0699">rRNA-binding</keyword>
<evidence type="ECO:0000313" key="8">
    <source>
        <dbReference type="EMBL" id="PJA47361.1"/>
    </source>
</evidence>
<organism evidence="8 9">
    <name type="scientific">Candidatus Uhrbacteria bacterium CG_4_9_14_3_um_filter_36_7</name>
    <dbReference type="NCBI Taxonomy" id="1975033"/>
    <lineage>
        <taxon>Bacteria</taxon>
        <taxon>Candidatus Uhriibacteriota</taxon>
    </lineage>
</organism>
<dbReference type="HAMAP" id="MF_00480_B">
    <property type="entry name" value="Ribosomal_uS7_B"/>
    <property type="match status" value="1"/>
</dbReference>
<name>A0A2M7XHL0_9BACT</name>
<evidence type="ECO:0000256" key="2">
    <source>
        <dbReference type="ARBA" id="ARBA00022730"/>
    </source>
</evidence>
<keyword evidence="5 6" id="KW-0687">Ribonucleoprotein</keyword>
<dbReference type="Pfam" id="PF00177">
    <property type="entry name" value="Ribosomal_S7"/>
    <property type="match status" value="1"/>
</dbReference>
<gene>
    <name evidence="6" type="primary">rpsG</name>
    <name evidence="8" type="ORF">CO172_01855</name>
</gene>
<keyword evidence="6" id="KW-0820">tRNA-binding</keyword>
<dbReference type="EMBL" id="PFWS01000028">
    <property type="protein sequence ID" value="PJA47361.1"/>
    <property type="molecule type" value="Genomic_DNA"/>
</dbReference>
<dbReference type="InterPro" id="IPR000235">
    <property type="entry name" value="Ribosomal_uS7"/>
</dbReference>
<dbReference type="CDD" id="cd14869">
    <property type="entry name" value="uS7_Bacteria"/>
    <property type="match status" value="1"/>
</dbReference>
<comment type="function">
    <text evidence="6">One of the primary rRNA binding proteins, it binds directly to 16S rRNA where it nucleates assembly of the head domain of the 30S subunit. Is located at the subunit interface close to the decoding center, probably blocks exit of the E-site tRNA.</text>
</comment>
<dbReference type="GO" id="GO:0015935">
    <property type="term" value="C:small ribosomal subunit"/>
    <property type="evidence" value="ECO:0007669"/>
    <property type="project" value="InterPro"/>
</dbReference>
<evidence type="ECO:0000313" key="9">
    <source>
        <dbReference type="Proteomes" id="UP000229749"/>
    </source>
</evidence>
<dbReference type="InterPro" id="IPR005717">
    <property type="entry name" value="Ribosomal_uS7_bac/org-type"/>
</dbReference>
<comment type="similarity">
    <text evidence="1 6">Belongs to the universal ribosomal protein uS7 family.</text>
</comment>
<proteinExistence type="inferred from homology"/>
<reference evidence="9" key="1">
    <citation type="submission" date="2017-09" db="EMBL/GenBank/DDBJ databases">
        <title>Depth-based differentiation of microbial function through sediment-hosted aquifers and enrichment of novel symbionts in the deep terrestrial subsurface.</title>
        <authorList>
            <person name="Probst A.J."/>
            <person name="Ladd B."/>
            <person name="Jarett J.K."/>
            <person name="Geller-Mcgrath D.E."/>
            <person name="Sieber C.M.K."/>
            <person name="Emerson J.B."/>
            <person name="Anantharaman K."/>
            <person name="Thomas B.C."/>
            <person name="Malmstrom R."/>
            <person name="Stieglmeier M."/>
            <person name="Klingl A."/>
            <person name="Woyke T."/>
            <person name="Ryan C.M."/>
            <person name="Banfield J.F."/>
        </authorList>
    </citation>
    <scope>NUCLEOTIDE SEQUENCE [LARGE SCALE GENOMIC DNA]</scope>
</reference>
<protein>
    <recommendedName>
        <fullName evidence="6">Small ribosomal subunit protein uS7</fullName>
    </recommendedName>
</protein>
<dbReference type="GO" id="GO:0006412">
    <property type="term" value="P:translation"/>
    <property type="evidence" value="ECO:0007669"/>
    <property type="project" value="UniProtKB-UniRule"/>
</dbReference>
<keyword evidence="3 6" id="KW-0694">RNA-binding</keyword>
<dbReference type="PANTHER" id="PTHR11205">
    <property type="entry name" value="RIBOSOMAL PROTEIN S7"/>
    <property type="match status" value="1"/>
</dbReference>
<dbReference type="FunFam" id="1.10.455.10:FF:000001">
    <property type="entry name" value="30S ribosomal protein S7"/>
    <property type="match status" value="1"/>
</dbReference>
<dbReference type="Gene3D" id="1.10.455.10">
    <property type="entry name" value="Ribosomal protein S7 domain"/>
    <property type="match status" value="1"/>
</dbReference>
<dbReference type="GO" id="GO:0000049">
    <property type="term" value="F:tRNA binding"/>
    <property type="evidence" value="ECO:0007669"/>
    <property type="project" value="UniProtKB-UniRule"/>
</dbReference>
<dbReference type="GO" id="GO:0019843">
    <property type="term" value="F:rRNA binding"/>
    <property type="evidence" value="ECO:0007669"/>
    <property type="project" value="UniProtKB-UniRule"/>
</dbReference>
<evidence type="ECO:0000256" key="1">
    <source>
        <dbReference type="ARBA" id="ARBA00007151"/>
    </source>
</evidence>
<evidence type="ECO:0000259" key="7">
    <source>
        <dbReference type="Pfam" id="PF00177"/>
    </source>
</evidence>
<dbReference type="PIRSF" id="PIRSF002122">
    <property type="entry name" value="RPS7p_RPS7a_RPS5e_RPS7o"/>
    <property type="match status" value="1"/>
</dbReference>